<accession>A0AAW1N6Q4</accession>
<evidence type="ECO:0000313" key="2">
    <source>
        <dbReference type="Proteomes" id="UP001458880"/>
    </source>
</evidence>
<evidence type="ECO:0000313" key="1">
    <source>
        <dbReference type="EMBL" id="KAK9753467.1"/>
    </source>
</evidence>
<dbReference type="Proteomes" id="UP001458880">
    <property type="component" value="Unassembled WGS sequence"/>
</dbReference>
<dbReference type="EMBL" id="JASPKY010000013">
    <property type="protein sequence ID" value="KAK9753467.1"/>
    <property type="molecule type" value="Genomic_DNA"/>
</dbReference>
<name>A0AAW1N6Q4_POPJA</name>
<dbReference type="AlphaFoldDB" id="A0AAW1N6Q4"/>
<keyword evidence="2" id="KW-1185">Reference proteome</keyword>
<protein>
    <submittedName>
        <fullName evidence="1">Uncharacterized protein</fullName>
    </submittedName>
</protein>
<gene>
    <name evidence="1" type="ORF">QE152_g1976</name>
</gene>
<reference evidence="1 2" key="1">
    <citation type="journal article" date="2024" name="BMC Genomics">
        <title>De novo assembly and annotation of Popillia japonica's genome with initial clues to its potential as an invasive pest.</title>
        <authorList>
            <person name="Cucini C."/>
            <person name="Boschi S."/>
            <person name="Funari R."/>
            <person name="Cardaioli E."/>
            <person name="Iannotti N."/>
            <person name="Marturano G."/>
            <person name="Paoli F."/>
            <person name="Bruttini M."/>
            <person name="Carapelli A."/>
            <person name="Frati F."/>
            <person name="Nardi F."/>
        </authorList>
    </citation>
    <scope>NUCLEOTIDE SEQUENCE [LARGE SCALE GENOMIC DNA]</scope>
    <source>
        <strain evidence="1">DMR45628</strain>
    </source>
</reference>
<organism evidence="1 2">
    <name type="scientific">Popillia japonica</name>
    <name type="common">Japanese beetle</name>
    <dbReference type="NCBI Taxonomy" id="7064"/>
    <lineage>
        <taxon>Eukaryota</taxon>
        <taxon>Metazoa</taxon>
        <taxon>Ecdysozoa</taxon>
        <taxon>Arthropoda</taxon>
        <taxon>Hexapoda</taxon>
        <taxon>Insecta</taxon>
        <taxon>Pterygota</taxon>
        <taxon>Neoptera</taxon>
        <taxon>Endopterygota</taxon>
        <taxon>Coleoptera</taxon>
        <taxon>Polyphaga</taxon>
        <taxon>Scarabaeiformia</taxon>
        <taxon>Scarabaeidae</taxon>
        <taxon>Rutelinae</taxon>
        <taxon>Popillia</taxon>
    </lineage>
</organism>
<comment type="caution">
    <text evidence="1">The sequence shown here is derived from an EMBL/GenBank/DDBJ whole genome shotgun (WGS) entry which is preliminary data.</text>
</comment>
<sequence>MSSSDSENELSNTPPNIIQLAANSNKNLLPEKSREGYEKVYQQWTGVQKIQLAANSNKNLLPEKSREGYEKVYQQWTGVQKTM</sequence>
<proteinExistence type="predicted"/>